<dbReference type="SUPFAM" id="SSF63817">
    <property type="entry name" value="Sortase"/>
    <property type="match status" value="1"/>
</dbReference>
<accession>A0A3N2C874</accession>
<feature type="active site" description="Proton donor/acceptor" evidence="2">
    <location>
        <position position="161"/>
    </location>
</feature>
<dbReference type="Gene3D" id="2.40.260.10">
    <property type="entry name" value="Sortase"/>
    <property type="match status" value="1"/>
</dbReference>
<gene>
    <name evidence="4" type="ORF">EDD42_3820</name>
</gene>
<keyword evidence="3" id="KW-0472">Membrane</keyword>
<dbReference type="RefSeq" id="WP_143736387.1">
    <property type="nucleotide sequence ID" value="NZ_FXAP01000002.1"/>
</dbReference>
<dbReference type="NCBIfam" id="NF033747">
    <property type="entry name" value="class_E_sortase"/>
    <property type="match status" value="1"/>
</dbReference>
<protein>
    <submittedName>
        <fullName evidence="4">Sortase A</fullName>
    </submittedName>
</protein>
<feature type="active site" description="Acyl-thioester intermediate" evidence="2">
    <location>
        <position position="229"/>
    </location>
</feature>
<keyword evidence="3" id="KW-0812">Transmembrane</keyword>
<keyword evidence="3" id="KW-1133">Transmembrane helix</keyword>
<evidence type="ECO:0000313" key="5">
    <source>
        <dbReference type="Proteomes" id="UP000266915"/>
    </source>
</evidence>
<dbReference type="InterPro" id="IPR042003">
    <property type="entry name" value="Sortase_E"/>
</dbReference>
<dbReference type="Proteomes" id="UP000266915">
    <property type="component" value="Unassembled WGS sequence"/>
</dbReference>
<dbReference type="EMBL" id="RKHL01000001">
    <property type="protein sequence ID" value="ROR83705.1"/>
    <property type="molecule type" value="Genomic_DNA"/>
</dbReference>
<proteinExistence type="predicted"/>
<feature type="transmembrane region" description="Helical" evidence="3">
    <location>
        <begin position="26"/>
        <end position="50"/>
    </location>
</feature>
<dbReference type="Pfam" id="PF04203">
    <property type="entry name" value="Sortase"/>
    <property type="match status" value="1"/>
</dbReference>
<sequence length="268" mass="28552">MTDDLPSRASARAAERRAPSKHRISVFGVAGELLITAGMVVLLFLAWQLWWNDMIMAGSQANAASSQSQEWIKNAETAPAPEPTVDASGAPNYGEPPVTARPAPGDPFAVLYVPRYGADYRRVVAEGVDTATVLNSFDLGVGHYPSTQMPGEVGNFVVAGHRKAYGGAMTLISDLQIGDKVYVQTADGYYTYVFRNITYVLPTQVDVLNPVPQVDGVAPTQRILTLTTCNPLYSTAERSIAYAVYESWQPLSAGPPAEIAASVAAAGG</sequence>
<keyword evidence="1" id="KW-0378">Hydrolase</keyword>
<dbReference type="InterPro" id="IPR005754">
    <property type="entry name" value="Sortase"/>
</dbReference>
<dbReference type="AlphaFoldDB" id="A0A3N2C874"/>
<dbReference type="InterPro" id="IPR053465">
    <property type="entry name" value="Sortase_Class_E"/>
</dbReference>
<organism evidence="4 5">
    <name type="scientific">Plantibacter flavus</name>
    <dbReference type="NCBI Taxonomy" id="150123"/>
    <lineage>
        <taxon>Bacteria</taxon>
        <taxon>Bacillati</taxon>
        <taxon>Actinomycetota</taxon>
        <taxon>Actinomycetes</taxon>
        <taxon>Micrococcales</taxon>
        <taxon>Microbacteriaceae</taxon>
        <taxon>Plantibacter</taxon>
    </lineage>
</organism>
<comment type="caution">
    <text evidence="4">The sequence shown here is derived from an EMBL/GenBank/DDBJ whole genome shotgun (WGS) entry which is preliminary data.</text>
</comment>
<evidence type="ECO:0000313" key="4">
    <source>
        <dbReference type="EMBL" id="ROR83705.1"/>
    </source>
</evidence>
<name>A0A3N2C874_9MICO</name>
<reference evidence="4 5" key="1">
    <citation type="submission" date="2018-11" db="EMBL/GenBank/DDBJ databases">
        <title>Sequencing the genomes of 1000 actinobacteria strains.</title>
        <authorList>
            <person name="Klenk H.-P."/>
        </authorList>
    </citation>
    <scope>NUCLEOTIDE SEQUENCE [LARGE SCALE GENOMIC DNA]</scope>
    <source>
        <strain evidence="4 5">DSM 14012</strain>
    </source>
</reference>
<keyword evidence="5" id="KW-1185">Reference proteome</keyword>
<evidence type="ECO:0000256" key="3">
    <source>
        <dbReference type="SAM" id="Phobius"/>
    </source>
</evidence>
<dbReference type="NCBIfam" id="TIGR01076">
    <property type="entry name" value="sortase_fam"/>
    <property type="match status" value="1"/>
</dbReference>
<evidence type="ECO:0000256" key="1">
    <source>
        <dbReference type="ARBA" id="ARBA00022801"/>
    </source>
</evidence>
<dbReference type="GO" id="GO:0016787">
    <property type="term" value="F:hydrolase activity"/>
    <property type="evidence" value="ECO:0007669"/>
    <property type="project" value="UniProtKB-KW"/>
</dbReference>
<dbReference type="CDD" id="cd05830">
    <property type="entry name" value="Sortase_E"/>
    <property type="match status" value="1"/>
</dbReference>
<dbReference type="InterPro" id="IPR023365">
    <property type="entry name" value="Sortase_dom-sf"/>
</dbReference>
<evidence type="ECO:0000256" key="2">
    <source>
        <dbReference type="PIRSR" id="PIRSR605754-1"/>
    </source>
</evidence>